<feature type="domain" description="BAAT/Acyl-CoA thioester hydrolase C-terminal" evidence="2">
    <location>
        <begin position="8"/>
        <end position="118"/>
    </location>
</feature>
<dbReference type="AlphaFoldDB" id="A0A437AL57"/>
<sequence length="252" mass="29036">MKRKFTFNISIIMTSILIAIPLVIILARRFSLKNKITVEDPVQNDLETKLAQLLTELKNKRMYEKVDDIVTYLEKNNPSSSCIETEDIKLPFIINFCSEDIVVSSKFLGEKMINYLREIKAITEDNKWANISSMQMNDFDAKISYTTCVAGIIVHLNIFDEDQNKAHCPTPKQPFDYYCSLFEQTLSLLTKFKGNLIIVNDNIFDKLSAKIIDKFDIKYDEDKIGLGMQNMFYNVILNHHSSNLVTIAYSSN</sequence>
<feature type="transmembrane region" description="Helical" evidence="1">
    <location>
        <begin position="6"/>
        <end position="27"/>
    </location>
</feature>
<keyword evidence="1" id="KW-0812">Transmembrane</keyword>
<evidence type="ECO:0000256" key="1">
    <source>
        <dbReference type="SAM" id="Phobius"/>
    </source>
</evidence>
<name>A0A437AL57_9MICR</name>
<comment type="caution">
    <text evidence="3">The sequence shown here is derived from an EMBL/GenBank/DDBJ whole genome shotgun (WGS) entry which is preliminary data.</text>
</comment>
<dbReference type="Pfam" id="PF08840">
    <property type="entry name" value="BAAT_C"/>
    <property type="match status" value="1"/>
</dbReference>
<reference evidence="3 4" key="1">
    <citation type="submission" date="2018-10" db="EMBL/GenBank/DDBJ databases">
        <title>Draft genome sequence of the microsporidian Tubulinosema ratisbonensis.</title>
        <authorList>
            <person name="Polonais V."/>
            <person name="Peyretaillade E."/>
            <person name="Niehus S."/>
            <person name="Wawrzyniak I."/>
            <person name="Franchet A."/>
            <person name="Gaspin C."/>
            <person name="Reichstadt M."/>
            <person name="Belser C."/>
            <person name="Labadie K."/>
            <person name="Delbac F."/>
            <person name="Ferrandon D."/>
        </authorList>
    </citation>
    <scope>NUCLEOTIDE SEQUENCE [LARGE SCALE GENOMIC DNA]</scope>
    <source>
        <strain evidence="3 4">Franzen</strain>
    </source>
</reference>
<organism evidence="3 4">
    <name type="scientific">Tubulinosema ratisbonensis</name>
    <dbReference type="NCBI Taxonomy" id="291195"/>
    <lineage>
        <taxon>Eukaryota</taxon>
        <taxon>Fungi</taxon>
        <taxon>Fungi incertae sedis</taxon>
        <taxon>Microsporidia</taxon>
        <taxon>Tubulinosematoidea</taxon>
        <taxon>Tubulinosematidae</taxon>
        <taxon>Tubulinosema</taxon>
    </lineage>
</organism>
<dbReference type="VEuPathDB" id="MicrosporidiaDB:TUBRATIS_17450"/>
<proteinExistence type="predicted"/>
<evidence type="ECO:0000313" key="3">
    <source>
        <dbReference type="EMBL" id="RVD91788.1"/>
    </source>
</evidence>
<gene>
    <name evidence="3" type="ORF">TUBRATIS_17450</name>
</gene>
<keyword evidence="1" id="KW-1133">Transmembrane helix</keyword>
<evidence type="ECO:0000313" key="4">
    <source>
        <dbReference type="Proteomes" id="UP000282876"/>
    </source>
</evidence>
<keyword evidence="1" id="KW-0472">Membrane</keyword>
<evidence type="ECO:0000259" key="2">
    <source>
        <dbReference type="Pfam" id="PF08840"/>
    </source>
</evidence>
<protein>
    <recommendedName>
        <fullName evidence="2">BAAT/Acyl-CoA thioester hydrolase C-terminal domain-containing protein</fullName>
    </recommendedName>
</protein>
<dbReference type="EMBL" id="RCSS01000407">
    <property type="protein sequence ID" value="RVD91788.1"/>
    <property type="molecule type" value="Genomic_DNA"/>
</dbReference>
<dbReference type="InterPro" id="IPR014940">
    <property type="entry name" value="BAAT_C"/>
</dbReference>
<keyword evidence="4" id="KW-1185">Reference proteome</keyword>
<dbReference type="Proteomes" id="UP000282876">
    <property type="component" value="Unassembled WGS sequence"/>
</dbReference>
<accession>A0A437AL57</accession>